<gene>
    <name evidence="2" type="ORF">FH607_028920</name>
</gene>
<dbReference type="AlphaFoldDB" id="A0A5N5ZV10"/>
<comment type="caution">
    <text evidence="2">The sequence shown here is derived from an EMBL/GenBank/DDBJ whole genome shotgun (WGS) entry which is preliminary data.</text>
</comment>
<dbReference type="OrthoDB" id="62003at2"/>
<protein>
    <submittedName>
        <fullName evidence="2">Antibiotic ABC transporter permease</fullName>
    </submittedName>
</protein>
<sequence>MRGYRALSRASARGVLTYRLSFTLSMLGVFFQFVAMLAVWRVLAAEGRTGLDWPQMRTYLFVAFACGALVGLYADLTMAFRIRSGLVAVDIVRPVRYQEARFAEVLGALWLEALIVAGVGVALAASGLGPLWPGPAGAVLFTASMLLMIVLKFLVLYLCGLACFWTQNYMGIQWARIAVVNLLSGALVPLALMPDWLGTLAGWSPFAGMASTPGLIAAGDATGGRALGLLAAQACWAVALWLLAKGLWRVALRSMTVNGG</sequence>
<keyword evidence="1" id="KW-0472">Membrane</keyword>
<reference evidence="2" key="1">
    <citation type="submission" date="2019-10" db="EMBL/GenBank/DDBJ databases">
        <title>Nonomuraea sp. nov., isolated from Phyllanthus amarus.</title>
        <authorList>
            <person name="Klykleung N."/>
            <person name="Tanasupawat S."/>
        </authorList>
    </citation>
    <scope>NUCLEOTIDE SEQUENCE [LARGE SCALE GENOMIC DNA]</scope>
    <source>
        <strain evidence="2">3MP-10</strain>
    </source>
</reference>
<keyword evidence="1" id="KW-1133">Transmembrane helix</keyword>
<feature type="transmembrane region" description="Helical" evidence="1">
    <location>
        <begin position="20"/>
        <end position="40"/>
    </location>
</feature>
<dbReference type="Pfam" id="PF06182">
    <property type="entry name" value="ABC2_membrane_6"/>
    <property type="match status" value="1"/>
</dbReference>
<keyword evidence="1" id="KW-0812">Transmembrane</keyword>
<dbReference type="EMBL" id="VDLY02000027">
    <property type="protein sequence ID" value="KAB8158858.1"/>
    <property type="molecule type" value="Genomic_DNA"/>
</dbReference>
<evidence type="ECO:0000256" key="1">
    <source>
        <dbReference type="SAM" id="Phobius"/>
    </source>
</evidence>
<feature type="transmembrane region" description="Helical" evidence="1">
    <location>
        <begin position="60"/>
        <end position="82"/>
    </location>
</feature>
<feature type="transmembrane region" description="Helical" evidence="1">
    <location>
        <begin position="223"/>
        <end position="244"/>
    </location>
</feature>
<feature type="transmembrane region" description="Helical" evidence="1">
    <location>
        <begin position="177"/>
        <end position="203"/>
    </location>
</feature>
<feature type="transmembrane region" description="Helical" evidence="1">
    <location>
        <begin position="102"/>
        <end position="126"/>
    </location>
</feature>
<feature type="transmembrane region" description="Helical" evidence="1">
    <location>
        <begin position="138"/>
        <end position="165"/>
    </location>
</feature>
<name>A0A5N5ZV10_9ACTN</name>
<organism evidence="2 3">
    <name type="scientific">Streptomyces mimosae</name>
    <dbReference type="NCBI Taxonomy" id="2586635"/>
    <lineage>
        <taxon>Bacteria</taxon>
        <taxon>Bacillati</taxon>
        <taxon>Actinomycetota</taxon>
        <taxon>Actinomycetes</taxon>
        <taxon>Kitasatosporales</taxon>
        <taxon>Streptomycetaceae</taxon>
        <taxon>Streptomyces</taxon>
    </lineage>
</organism>
<evidence type="ECO:0000313" key="2">
    <source>
        <dbReference type="EMBL" id="KAB8158858.1"/>
    </source>
</evidence>
<keyword evidence="3" id="KW-1185">Reference proteome</keyword>
<dbReference type="PANTHER" id="PTHR36832">
    <property type="entry name" value="SLR1174 PROTEIN-RELATED"/>
    <property type="match status" value="1"/>
</dbReference>
<accession>A0A5N5ZV10</accession>
<dbReference type="PANTHER" id="PTHR36832:SF2">
    <property type="entry name" value="INTEGRAL MEMBRANE PROTEIN"/>
    <property type="match status" value="1"/>
</dbReference>
<evidence type="ECO:0000313" key="3">
    <source>
        <dbReference type="Proteomes" id="UP000314251"/>
    </source>
</evidence>
<dbReference type="InterPro" id="IPR010390">
    <property type="entry name" value="ABC-2_transporter-like"/>
</dbReference>
<proteinExistence type="predicted"/>
<dbReference type="Proteomes" id="UP000314251">
    <property type="component" value="Unassembled WGS sequence"/>
</dbReference>